<dbReference type="PANTHER" id="PTHR11070">
    <property type="entry name" value="UVRD / RECB / PCRA DNA HELICASE FAMILY MEMBER"/>
    <property type="match status" value="1"/>
</dbReference>
<dbReference type="InterPro" id="IPR027417">
    <property type="entry name" value="P-loop_NTPase"/>
</dbReference>
<keyword evidence="19" id="KW-1185">Reference proteome</keyword>
<evidence type="ECO:0000256" key="10">
    <source>
        <dbReference type="ARBA" id="ARBA00023235"/>
    </source>
</evidence>
<evidence type="ECO:0000256" key="13">
    <source>
        <dbReference type="ARBA" id="ARBA00048988"/>
    </source>
</evidence>
<evidence type="ECO:0000256" key="3">
    <source>
        <dbReference type="ARBA" id="ARBA00022763"/>
    </source>
</evidence>
<name>A0A0M9ATS2_9EURY</name>
<keyword evidence="2 14" id="KW-0547">Nucleotide-binding</keyword>
<keyword evidence="1" id="KW-0540">Nuclease</keyword>
<dbReference type="InterPro" id="IPR011604">
    <property type="entry name" value="PDDEXK-like_dom_sf"/>
</dbReference>
<dbReference type="EMBL" id="LIST01000001">
    <property type="protein sequence ID" value="KOX97341.1"/>
    <property type="molecule type" value="Genomic_DNA"/>
</dbReference>
<feature type="region of interest" description="Disordered" evidence="15">
    <location>
        <begin position="766"/>
        <end position="791"/>
    </location>
</feature>
<dbReference type="RefSeq" id="WP_053770044.1">
    <property type="nucleotide sequence ID" value="NZ_LIST01000001.1"/>
</dbReference>
<evidence type="ECO:0000256" key="8">
    <source>
        <dbReference type="ARBA" id="ARBA00023125"/>
    </source>
</evidence>
<dbReference type="PANTHER" id="PTHR11070:SF2">
    <property type="entry name" value="ATP-DEPENDENT DNA HELICASE SRS2"/>
    <property type="match status" value="1"/>
</dbReference>
<dbReference type="EC" id="5.6.2.4" evidence="12"/>
<dbReference type="InterPro" id="IPR014017">
    <property type="entry name" value="DNA_helicase_UvrD-like_C"/>
</dbReference>
<dbReference type="InterPro" id="IPR000212">
    <property type="entry name" value="DNA_helicase_UvrD/REP"/>
</dbReference>
<keyword evidence="3" id="KW-0227">DNA damage</keyword>
<dbReference type="PROSITE" id="PS51217">
    <property type="entry name" value="UVRD_HELICASE_CTER"/>
    <property type="match status" value="1"/>
</dbReference>
<accession>A0A0M9ATS2</accession>
<dbReference type="Gene3D" id="3.90.320.10">
    <property type="match status" value="1"/>
</dbReference>
<evidence type="ECO:0000256" key="15">
    <source>
        <dbReference type="SAM" id="MobiDB-lite"/>
    </source>
</evidence>
<feature type="binding site" evidence="14">
    <location>
        <begin position="33"/>
        <end position="40"/>
    </location>
    <ligand>
        <name>ATP</name>
        <dbReference type="ChEBI" id="CHEBI:30616"/>
    </ligand>
</feature>
<dbReference type="STRING" id="1765655.AMR74_00020"/>
<dbReference type="Pfam" id="PF00580">
    <property type="entry name" value="UvrD-helicase"/>
    <property type="match status" value="1"/>
</dbReference>
<dbReference type="PROSITE" id="PS51198">
    <property type="entry name" value="UVRD_HELICASE_ATP_BIND"/>
    <property type="match status" value="1"/>
</dbReference>
<evidence type="ECO:0000313" key="19">
    <source>
        <dbReference type="Proteomes" id="UP000037747"/>
    </source>
</evidence>
<evidence type="ECO:0000313" key="18">
    <source>
        <dbReference type="EMBL" id="KOX97341.1"/>
    </source>
</evidence>
<comment type="caution">
    <text evidence="18">The sequence shown here is derived from an EMBL/GenBank/DDBJ whole genome shotgun (WGS) entry which is preliminary data.</text>
</comment>
<dbReference type="GO" id="GO:0004527">
    <property type="term" value="F:exonuclease activity"/>
    <property type="evidence" value="ECO:0007669"/>
    <property type="project" value="UniProtKB-KW"/>
</dbReference>
<keyword evidence="4 14" id="KW-0378">Hydrolase</keyword>
<evidence type="ECO:0000256" key="1">
    <source>
        <dbReference type="ARBA" id="ARBA00022722"/>
    </source>
</evidence>
<dbReference type="GO" id="GO:0005524">
    <property type="term" value="F:ATP binding"/>
    <property type="evidence" value="ECO:0007669"/>
    <property type="project" value="UniProtKB-UniRule"/>
</dbReference>
<gene>
    <name evidence="18" type="ORF">AMR74_00020</name>
</gene>
<feature type="domain" description="UvrD-like helicase C-terminal" evidence="17">
    <location>
        <begin position="444"/>
        <end position="722"/>
    </location>
</feature>
<reference evidence="18 19" key="1">
    <citation type="submission" date="2015-08" db="EMBL/GenBank/DDBJ databases">
        <title>Genomes of Isolates from Cabo Rojo, PR.</title>
        <authorList>
            <person name="Sanchez-Nieves R.L."/>
            <person name="Montalvo-Rodriguez R."/>
        </authorList>
    </citation>
    <scope>NUCLEOTIDE SEQUENCE [LARGE SCALE GENOMIC DNA]</scope>
    <source>
        <strain evidence="18 19">5</strain>
    </source>
</reference>
<evidence type="ECO:0000256" key="14">
    <source>
        <dbReference type="PROSITE-ProRule" id="PRU00560"/>
    </source>
</evidence>
<dbReference type="PATRIC" id="fig|1705389.3.peg.216"/>
<dbReference type="Gene3D" id="3.40.50.300">
    <property type="entry name" value="P-loop containing nucleotide triphosphate hydrolases"/>
    <property type="match status" value="2"/>
</dbReference>
<keyword evidence="5 14" id="KW-0347">Helicase</keyword>
<evidence type="ECO:0000256" key="5">
    <source>
        <dbReference type="ARBA" id="ARBA00022806"/>
    </source>
</evidence>
<proteinExistence type="predicted"/>
<evidence type="ECO:0000256" key="4">
    <source>
        <dbReference type="ARBA" id="ARBA00022801"/>
    </source>
</evidence>
<keyword evidence="7 14" id="KW-0067">ATP-binding</keyword>
<evidence type="ECO:0000256" key="7">
    <source>
        <dbReference type="ARBA" id="ARBA00022840"/>
    </source>
</evidence>
<dbReference type="GO" id="GO:0000725">
    <property type="term" value="P:recombinational repair"/>
    <property type="evidence" value="ECO:0007669"/>
    <property type="project" value="TreeGrafter"/>
</dbReference>
<sequence>MSNDDDPRRLRNAQATIRDRFVDAESGLFTMNCVAGAGKSLTMQRIAAETIIRRYARGDQTPAQSVAVMSFTTDEAAAIGPGVCEHIREIVDHGLISEAASLTESDTAYLVTRVRHAPFIGTVDSVLRDAFEELATDLGFEETPTVGNKALLETVHNACYDAVAADPAHEDAIAELEAAYPDGRWAATPEEMLADAVKYCRDQRLTTAAFERKLRATQEAVYPDGRTSSRADIVATIADIVDADAAVDTDETLSPAEWDDLVAADQRLYDAWERTLTAFGDVLEAYREQYRALIREYGVVTHTDVAFFVTSVFKRDWPVDGDGPTTDQYTALRQRYHARLDSVIIDEAQDVSIIQHAALSELVTPSMRVLACGDTLQSIYRWRHADPSLFTTACREGQYLGIDWDTHATVTAATTYRGTPDIAAGINTIMRPVFDDPARGGLSDFAATYSGLDASRDPTADPSIHVAAFTGGAAPDKTRWVNPDGRAGEANILATYIAQGLADGTLTDETGSPQSITVVFRKRTRMDAYKDAFEAEGLTVQNASSRLFACPVVKAVLAVCDWLTAPTDRVQTRALLTDSPFDFTGAHDCFERAGYDLDIICAANDLDAETRDILCGLRDLRGQLGRFHRVPASVYLEDITEQLALRADPGDQFTDLPAAQRVAALDALTSTVADWEADTQYPPAALGDLLAPFRAAPSEGPDIPSVTTDADVVFSTVHRLKGDQDDVIVLATPGFKLWDTGPFSQRFMTQGGVAALAPPTNVETAPDIELPPFDGGLYTPSSDSRDKQGAASRDIGLRWATEHWLDGAGGGGPHLLGPDQLQSVAANERAEAWRLLYVALSRARDHLVIPLPKTLPGTAQPRDRWLDTLFETLEFSPGRTPTYAIDEPSSAGDLTIGVNDVDGSETREMYDTPLSVTGAVPPRRDQLESWVPRFLDPSTAYPLTDDVDATVGAHLLDEPIHTDTETVADDLPITFETLGPEAVGTCLHEALLTLIEMDVPATEIDAWSKPVRSALQHAMEQITPQSIEMLPDTERGGLVSFFHVSVVADFLKSDLWAQIQAAEAVYVDHDLSGLVTAGAVEVEVHGEADILIDLGGGEWQLADLKIALNESHDATQPRYELQIAAYEHILRQELGPAATIHASVETFGCVRRSVCGQFPPTVLARRVRTLVGSDESISGT</sequence>
<evidence type="ECO:0000259" key="17">
    <source>
        <dbReference type="PROSITE" id="PS51217"/>
    </source>
</evidence>
<dbReference type="GO" id="GO:0003677">
    <property type="term" value="F:DNA binding"/>
    <property type="evidence" value="ECO:0007669"/>
    <property type="project" value="UniProtKB-KW"/>
</dbReference>
<comment type="catalytic activity">
    <reaction evidence="13">
        <text>ATP + H2O = ADP + phosphate + H(+)</text>
        <dbReference type="Rhea" id="RHEA:13065"/>
        <dbReference type="ChEBI" id="CHEBI:15377"/>
        <dbReference type="ChEBI" id="CHEBI:15378"/>
        <dbReference type="ChEBI" id="CHEBI:30616"/>
        <dbReference type="ChEBI" id="CHEBI:43474"/>
        <dbReference type="ChEBI" id="CHEBI:456216"/>
        <dbReference type="EC" id="5.6.2.4"/>
    </reaction>
</comment>
<comment type="catalytic activity">
    <reaction evidence="11">
        <text>Couples ATP hydrolysis with the unwinding of duplex DNA by translocating in the 3'-5' direction.</text>
        <dbReference type="EC" id="5.6.2.4"/>
    </reaction>
</comment>
<keyword evidence="10" id="KW-0413">Isomerase</keyword>
<evidence type="ECO:0000256" key="11">
    <source>
        <dbReference type="ARBA" id="ARBA00034617"/>
    </source>
</evidence>
<evidence type="ECO:0000256" key="2">
    <source>
        <dbReference type="ARBA" id="ARBA00022741"/>
    </source>
</evidence>
<feature type="domain" description="UvrD-like helicase ATP-binding" evidence="16">
    <location>
        <begin position="12"/>
        <end position="419"/>
    </location>
</feature>
<dbReference type="SUPFAM" id="SSF52540">
    <property type="entry name" value="P-loop containing nucleoside triphosphate hydrolases"/>
    <property type="match status" value="1"/>
</dbReference>
<organism evidence="18 19">
    <name type="scientific">Halorubrum tropicale</name>
    <dbReference type="NCBI Taxonomy" id="1765655"/>
    <lineage>
        <taxon>Archaea</taxon>
        <taxon>Methanobacteriati</taxon>
        <taxon>Methanobacteriota</taxon>
        <taxon>Stenosarchaea group</taxon>
        <taxon>Halobacteria</taxon>
        <taxon>Halobacteriales</taxon>
        <taxon>Haloferacaceae</taxon>
        <taxon>Halorubrum</taxon>
    </lineage>
</organism>
<dbReference type="InterPro" id="IPR014016">
    <property type="entry name" value="UvrD-like_ATP-bd"/>
</dbReference>
<dbReference type="AlphaFoldDB" id="A0A0M9ATS2"/>
<keyword evidence="8" id="KW-0238">DNA-binding</keyword>
<keyword evidence="9" id="KW-0234">DNA repair</keyword>
<evidence type="ECO:0000256" key="12">
    <source>
        <dbReference type="ARBA" id="ARBA00034808"/>
    </source>
</evidence>
<dbReference type="OrthoDB" id="203178at2157"/>
<evidence type="ECO:0000256" key="6">
    <source>
        <dbReference type="ARBA" id="ARBA00022839"/>
    </source>
</evidence>
<evidence type="ECO:0000259" key="16">
    <source>
        <dbReference type="PROSITE" id="PS51198"/>
    </source>
</evidence>
<dbReference type="Proteomes" id="UP000037747">
    <property type="component" value="Unassembled WGS sequence"/>
</dbReference>
<dbReference type="GO" id="GO:0043138">
    <property type="term" value="F:3'-5' DNA helicase activity"/>
    <property type="evidence" value="ECO:0007669"/>
    <property type="project" value="UniProtKB-EC"/>
</dbReference>
<protein>
    <recommendedName>
        <fullName evidence="12">DNA 3'-5' helicase</fullName>
        <ecNumber evidence="12">5.6.2.4</ecNumber>
    </recommendedName>
</protein>
<keyword evidence="6" id="KW-0269">Exonuclease</keyword>
<evidence type="ECO:0000256" key="9">
    <source>
        <dbReference type="ARBA" id="ARBA00023204"/>
    </source>
</evidence>